<dbReference type="RefSeq" id="WP_219498063.1">
    <property type="nucleotide sequence ID" value="NZ_JAHXDN010000001.1"/>
</dbReference>
<dbReference type="Pfam" id="PF00106">
    <property type="entry name" value="adh_short"/>
    <property type="match status" value="1"/>
</dbReference>
<dbReference type="EMBL" id="JAHXDN010000001">
    <property type="protein sequence ID" value="MBW4706429.1"/>
    <property type="molecule type" value="Genomic_DNA"/>
</dbReference>
<dbReference type="InterPro" id="IPR002347">
    <property type="entry name" value="SDR_fam"/>
</dbReference>
<proteinExistence type="inferred from homology"/>
<evidence type="ECO:0000256" key="1">
    <source>
        <dbReference type="ARBA" id="ARBA00006484"/>
    </source>
</evidence>
<organism evidence="4 5">
    <name type="scientific">Roseobacter insulae</name>
    <dbReference type="NCBI Taxonomy" id="2859783"/>
    <lineage>
        <taxon>Bacteria</taxon>
        <taxon>Pseudomonadati</taxon>
        <taxon>Pseudomonadota</taxon>
        <taxon>Alphaproteobacteria</taxon>
        <taxon>Rhodobacterales</taxon>
        <taxon>Roseobacteraceae</taxon>
        <taxon>Roseobacter</taxon>
    </lineage>
</organism>
<dbReference type="PANTHER" id="PTHR43963">
    <property type="entry name" value="CARBONYL REDUCTASE 1-RELATED"/>
    <property type="match status" value="1"/>
</dbReference>
<gene>
    <name evidence="4" type="ORF">KX928_01360</name>
</gene>
<name>A0A9X1FS81_9RHOB</name>
<comment type="caution">
    <text evidence="4">The sequence shown here is derived from an EMBL/GenBank/DDBJ whole genome shotgun (WGS) entry which is preliminary data.</text>
</comment>
<protein>
    <submittedName>
        <fullName evidence="4">SDR family NAD(P)-dependent oxidoreductase</fullName>
    </submittedName>
</protein>
<evidence type="ECO:0000256" key="2">
    <source>
        <dbReference type="ARBA" id="ARBA00022857"/>
    </source>
</evidence>
<dbReference type="Proteomes" id="UP001138661">
    <property type="component" value="Unassembled WGS sequence"/>
</dbReference>
<dbReference type="AlphaFoldDB" id="A0A9X1FS81"/>
<keyword evidence="5" id="KW-1185">Reference proteome</keyword>
<evidence type="ECO:0000313" key="4">
    <source>
        <dbReference type="EMBL" id="MBW4706429.1"/>
    </source>
</evidence>
<dbReference type="GO" id="GO:0016491">
    <property type="term" value="F:oxidoreductase activity"/>
    <property type="evidence" value="ECO:0007669"/>
    <property type="project" value="UniProtKB-KW"/>
</dbReference>
<evidence type="ECO:0000313" key="5">
    <source>
        <dbReference type="Proteomes" id="UP001138661"/>
    </source>
</evidence>
<keyword evidence="2" id="KW-0521">NADP</keyword>
<comment type="similarity">
    <text evidence="1">Belongs to the short-chain dehydrogenases/reductases (SDR) family.</text>
</comment>
<accession>A0A9X1FS81</accession>
<reference evidence="4" key="1">
    <citation type="submission" date="2021-07" db="EMBL/GenBank/DDBJ databases">
        <title>Roseobacter insulae sp. nov., isolated from a tidal flat.</title>
        <authorList>
            <person name="Park S."/>
            <person name="Yoon J.-H."/>
        </authorList>
    </citation>
    <scope>NUCLEOTIDE SEQUENCE</scope>
    <source>
        <strain evidence="4">YSTF-M11</strain>
    </source>
</reference>
<keyword evidence="3" id="KW-0560">Oxidoreductase</keyword>
<sequence>MQTRTALVTGANGGLGTAIAKGLAIEHHMHVLVAARQMPDARETADALRSAGGEATPIQLDVSSDESVAKLRTTIEQAGGRLDVLVNNAGRNSMTEQSEASLGTVDMKTALGEFDTNALGALRVSQASFELLRKSDAPRVINVSTEMASLSTAATDFYPLAPSYRISKVALNAVTVLLAREWAKHCILVNAYSPGWLRTAMGAPEAPYSADEGAETALWLATLENNGPTGRFFAEMRRMGQPVVLDW</sequence>
<dbReference type="PANTHER" id="PTHR43963:SF6">
    <property type="entry name" value="CHAIN DEHYDROGENASE FAMILY PROTEIN, PUTATIVE (AFU_ORTHOLOGUE AFUA_3G15350)-RELATED"/>
    <property type="match status" value="1"/>
</dbReference>
<evidence type="ECO:0000256" key="3">
    <source>
        <dbReference type="ARBA" id="ARBA00023002"/>
    </source>
</evidence>